<evidence type="ECO:0000256" key="1">
    <source>
        <dbReference type="SAM" id="Phobius"/>
    </source>
</evidence>
<evidence type="ECO:0008006" key="4">
    <source>
        <dbReference type="Google" id="ProtNLM"/>
    </source>
</evidence>
<reference evidence="2 3" key="1">
    <citation type="journal article" date="2019" name="Int. J. Syst. Evol. Microbiol.">
        <title>The Global Catalogue of Microorganisms (GCM) 10K type strain sequencing project: providing services to taxonomists for standard genome sequencing and annotation.</title>
        <authorList>
            <consortium name="The Broad Institute Genomics Platform"/>
            <consortium name="The Broad Institute Genome Sequencing Center for Infectious Disease"/>
            <person name="Wu L."/>
            <person name="Ma J."/>
        </authorList>
    </citation>
    <scope>NUCLEOTIDE SEQUENCE [LARGE SCALE GENOMIC DNA]</scope>
    <source>
        <strain evidence="2 3">DT92</strain>
    </source>
</reference>
<evidence type="ECO:0000313" key="2">
    <source>
        <dbReference type="EMBL" id="MFC7136164.1"/>
    </source>
</evidence>
<dbReference type="InterPro" id="IPR055685">
    <property type="entry name" value="DUF7261"/>
</dbReference>
<evidence type="ECO:0000313" key="3">
    <source>
        <dbReference type="Proteomes" id="UP001596368"/>
    </source>
</evidence>
<keyword evidence="3" id="KW-1185">Reference proteome</keyword>
<dbReference type="EMBL" id="JBHSZG010000001">
    <property type="protein sequence ID" value="MFC7136164.1"/>
    <property type="molecule type" value="Genomic_DNA"/>
</dbReference>
<protein>
    <recommendedName>
        <fullName evidence="4">Flp pilus-assembly TadG-like N-terminal domain-containing protein</fullName>
    </recommendedName>
</protein>
<keyword evidence="1" id="KW-0812">Transmembrane</keyword>
<dbReference type="Proteomes" id="UP001596368">
    <property type="component" value="Unassembled WGS sequence"/>
</dbReference>
<dbReference type="AlphaFoldDB" id="A0ABD5XVJ3"/>
<keyword evidence="1" id="KW-1133">Transmembrane helix</keyword>
<dbReference type="Pfam" id="PF23922">
    <property type="entry name" value="DUF7261"/>
    <property type="match status" value="1"/>
</dbReference>
<feature type="transmembrane region" description="Helical" evidence="1">
    <location>
        <begin position="20"/>
        <end position="42"/>
    </location>
</feature>
<organism evidence="2 3">
    <name type="scientific">Halobaculum litoreum</name>
    <dbReference type="NCBI Taxonomy" id="3031998"/>
    <lineage>
        <taxon>Archaea</taxon>
        <taxon>Methanobacteriati</taxon>
        <taxon>Methanobacteriota</taxon>
        <taxon>Stenosarchaea group</taxon>
        <taxon>Halobacteria</taxon>
        <taxon>Halobacteriales</taxon>
        <taxon>Haloferacaceae</taxon>
        <taxon>Halobaculum</taxon>
    </lineage>
</organism>
<sequence length="185" mass="18913">MSGKDAGGRAAGHGRDRAQLVLLAAAVVVAALVPMALAYLTLGAHPDVAATVDERGPPGEDTRRALDRAVANASAGLDRRPWNRREEAVAAFDAVLAGDVRGIETARLSETVAVDVTRNATAASAWAAAHCPRGPNRAFGDCAVVDGVVVQERAGETTLLAVAFGVRVVDPEGTTDLTVLVAVGS</sequence>
<keyword evidence="1" id="KW-0472">Membrane</keyword>
<gene>
    <name evidence="2" type="ORF">ACFQRB_05550</name>
</gene>
<accession>A0ABD5XVJ3</accession>
<name>A0ABD5XVJ3_9EURY</name>
<proteinExistence type="predicted"/>
<comment type="caution">
    <text evidence="2">The sequence shown here is derived from an EMBL/GenBank/DDBJ whole genome shotgun (WGS) entry which is preliminary data.</text>
</comment>